<dbReference type="EMBL" id="KN837398">
    <property type="protein sequence ID" value="KIJ25794.1"/>
    <property type="molecule type" value="Genomic_DNA"/>
</dbReference>
<accession>A0A0C9TVD6</accession>
<evidence type="ECO:0000313" key="2">
    <source>
        <dbReference type="Proteomes" id="UP000054279"/>
    </source>
</evidence>
<protein>
    <submittedName>
        <fullName evidence="1">Uncharacterized protein</fullName>
    </submittedName>
</protein>
<dbReference type="HOGENOM" id="CLU_2122642_0_0_1"/>
<sequence>MLRLQSDAIQQSHSNRSNTIAWITQLAAYIDKELVKLPDPFGTEYEGIIGEDATKPLDASIRVSSRIIQDIGEALHLSDIVQEVPLLSSFQVDVRFSLLPFSAPYAMGHGTVIE</sequence>
<gene>
    <name evidence="1" type="ORF">M422DRAFT_273205</name>
</gene>
<proteinExistence type="predicted"/>
<reference evidence="1 2" key="1">
    <citation type="submission" date="2014-06" db="EMBL/GenBank/DDBJ databases">
        <title>Evolutionary Origins and Diversification of the Mycorrhizal Mutualists.</title>
        <authorList>
            <consortium name="DOE Joint Genome Institute"/>
            <consortium name="Mycorrhizal Genomics Consortium"/>
            <person name="Kohler A."/>
            <person name="Kuo A."/>
            <person name="Nagy L.G."/>
            <person name="Floudas D."/>
            <person name="Copeland A."/>
            <person name="Barry K.W."/>
            <person name="Cichocki N."/>
            <person name="Veneault-Fourrey C."/>
            <person name="LaButti K."/>
            <person name="Lindquist E.A."/>
            <person name="Lipzen A."/>
            <person name="Lundell T."/>
            <person name="Morin E."/>
            <person name="Murat C."/>
            <person name="Riley R."/>
            <person name="Ohm R."/>
            <person name="Sun H."/>
            <person name="Tunlid A."/>
            <person name="Henrissat B."/>
            <person name="Grigoriev I.V."/>
            <person name="Hibbett D.S."/>
            <person name="Martin F."/>
        </authorList>
    </citation>
    <scope>NUCLEOTIDE SEQUENCE [LARGE SCALE GENOMIC DNA]</scope>
    <source>
        <strain evidence="1 2">SS14</strain>
    </source>
</reference>
<dbReference type="AlphaFoldDB" id="A0A0C9TVD6"/>
<keyword evidence="2" id="KW-1185">Reference proteome</keyword>
<dbReference type="Proteomes" id="UP000054279">
    <property type="component" value="Unassembled WGS sequence"/>
</dbReference>
<organism evidence="1 2">
    <name type="scientific">Sphaerobolus stellatus (strain SS14)</name>
    <dbReference type="NCBI Taxonomy" id="990650"/>
    <lineage>
        <taxon>Eukaryota</taxon>
        <taxon>Fungi</taxon>
        <taxon>Dikarya</taxon>
        <taxon>Basidiomycota</taxon>
        <taxon>Agaricomycotina</taxon>
        <taxon>Agaricomycetes</taxon>
        <taxon>Phallomycetidae</taxon>
        <taxon>Geastrales</taxon>
        <taxon>Sphaerobolaceae</taxon>
        <taxon>Sphaerobolus</taxon>
    </lineage>
</organism>
<name>A0A0C9TVD6_SPHS4</name>
<evidence type="ECO:0000313" key="1">
    <source>
        <dbReference type="EMBL" id="KIJ25794.1"/>
    </source>
</evidence>